<sequence>MTAFLSNDKARTPRISS</sequence>
<evidence type="ECO:0000313" key="1">
    <source>
        <dbReference type="EMBL" id="KAK7168661.1"/>
    </source>
</evidence>
<dbReference type="EMBL" id="JAYKXH010000005">
    <property type="protein sequence ID" value="KAK7168661.1"/>
    <property type="molecule type" value="Genomic_DNA"/>
</dbReference>
<dbReference type="AlphaFoldDB" id="A0AAN9DEN7"/>
<name>A0AAN9DEN7_9TELE</name>
<accession>A0AAN9DEN7</accession>
<keyword evidence="2" id="KW-1185">Reference proteome</keyword>
<reference evidence="1 2" key="1">
    <citation type="submission" date="2024-02" db="EMBL/GenBank/DDBJ databases">
        <title>Chromosome-level genome assembly of the Eurasian Minnow (Phoxinus phoxinus).</title>
        <authorList>
            <person name="Oriowo T.O."/>
            <person name="Martin S."/>
            <person name="Stange M."/>
            <person name="Chrysostomakis Y."/>
            <person name="Brown T."/>
            <person name="Winkler S."/>
            <person name="Kukowka S."/>
            <person name="Myers E.W."/>
            <person name="Bohne A."/>
        </authorList>
    </citation>
    <scope>NUCLEOTIDE SEQUENCE [LARGE SCALE GENOMIC DNA]</scope>
    <source>
        <strain evidence="1">ZFMK-TIS-60720</strain>
        <tissue evidence="1">Whole Organism</tissue>
    </source>
</reference>
<protein>
    <submittedName>
        <fullName evidence="1">Uncharacterized protein</fullName>
    </submittedName>
</protein>
<organism evidence="1 2">
    <name type="scientific">Phoxinus phoxinus</name>
    <name type="common">Eurasian minnow</name>
    <dbReference type="NCBI Taxonomy" id="58324"/>
    <lineage>
        <taxon>Eukaryota</taxon>
        <taxon>Metazoa</taxon>
        <taxon>Chordata</taxon>
        <taxon>Craniata</taxon>
        <taxon>Vertebrata</taxon>
        <taxon>Euteleostomi</taxon>
        <taxon>Actinopterygii</taxon>
        <taxon>Neopterygii</taxon>
        <taxon>Teleostei</taxon>
        <taxon>Ostariophysi</taxon>
        <taxon>Cypriniformes</taxon>
        <taxon>Leuciscidae</taxon>
        <taxon>Phoxininae</taxon>
        <taxon>Phoxinus</taxon>
    </lineage>
</organism>
<proteinExistence type="predicted"/>
<comment type="caution">
    <text evidence="1">The sequence shown here is derived from an EMBL/GenBank/DDBJ whole genome shotgun (WGS) entry which is preliminary data.</text>
</comment>
<gene>
    <name evidence="1" type="ORF">R3I93_004850</name>
</gene>
<dbReference type="Proteomes" id="UP001364617">
    <property type="component" value="Unassembled WGS sequence"/>
</dbReference>
<evidence type="ECO:0000313" key="2">
    <source>
        <dbReference type="Proteomes" id="UP001364617"/>
    </source>
</evidence>